<dbReference type="PANTHER" id="PTHR12598:SF0">
    <property type="entry name" value="COPPER HOMEOSTASIS PROTEIN CUTC HOMOLOG"/>
    <property type="match status" value="1"/>
</dbReference>
<sequence length="248" mass="27295">MKKILLEAPVFTIEAALLADRFGVDRIELCSDFGEGGETPSVGALAYLKAMIKIPIFVMVRPRGGDFVYSEEEVEVMRRDIQILNSYGADGFVFGVLDESGNVDQKACEVLVKEAGDKPCTFHRAFDVCSDPSIALEKIIACGFKRILTSGTRNSVSEGLSIILDLLDRAKDRIIIMPGGGLQPSHIERLKSSNQLLEVHASCKGYRNTKSTYQSKKVTLSKDPQAFNTVLTLDENIVAEFNKVLMVK</sequence>
<keyword evidence="2" id="KW-0963">Cytoplasm</keyword>
<dbReference type="EMBL" id="BMFD01000003">
    <property type="protein sequence ID" value="GGC33770.1"/>
    <property type="molecule type" value="Genomic_DNA"/>
</dbReference>
<dbReference type="HAMAP" id="MF_00795">
    <property type="entry name" value="CutC"/>
    <property type="match status" value="1"/>
</dbReference>
<organism evidence="3 4">
    <name type="scientific">Belliella aquatica</name>
    <dbReference type="NCBI Taxonomy" id="1323734"/>
    <lineage>
        <taxon>Bacteria</taxon>
        <taxon>Pseudomonadati</taxon>
        <taxon>Bacteroidota</taxon>
        <taxon>Cytophagia</taxon>
        <taxon>Cytophagales</taxon>
        <taxon>Cyclobacteriaceae</taxon>
        <taxon>Belliella</taxon>
    </lineage>
</organism>
<dbReference type="SUPFAM" id="SSF110395">
    <property type="entry name" value="CutC-like"/>
    <property type="match status" value="1"/>
</dbReference>
<keyword evidence="4" id="KW-1185">Reference proteome</keyword>
<evidence type="ECO:0000313" key="3">
    <source>
        <dbReference type="EMBL" id="GGC33770.1"/>
    </source>
</evidence>
<gene>
    <name evidence="2 3" type="primary">cutC</name>
    <name evidence="3" type="ORF">GCM10010993_10720</name>
</gene>
<evidence type="ECO:0000313" key="4">
    <source>
        <dbReference type="Proteomes" id="UP000635885"/>
    </source>
</evidence>
<proteinExistence type="inferred from homology"/>
<accession>A0ABQ1M2K5</accession>
<name>A0ABQ1M2K5_9BACT</name>
<dbReference type="InterPro" id="IPR036822">
    <property type="entry name" value="CutC-like_dom_sf"/>
</dbReference>
<dbReference type="Gene3D" id="3.20.20.380">
    <property type="entry name" value="Copper homeostasis (CutC) domain"/>
    <property type="match status" value="1"/>
</dbReference>
<dbReference type="Pfam" id="PF03932">
    <property type="entry name" value="CutC"/>
    <property type="match status" value="1"/>
</dbReference>
<dbReference type="Proteomes" id="UP000635885">
    <property type="component" value="Unassembled WGS sequence"/>
</dbReference>
<dbReference type="InterPro" id="IPR005627">
    <property type="entry name" value="CutC-like"/>
</dbReference>
<dbReference type="RefSeq" id="WP_188440476.1">
    <property type="nucleotide sequence ID" value="NZ_BMFD01000003.1"/>
</dbReference>
<protein>
    <recommendedName>
        <fullName evidence="2">PF03932 family protein CutC</fullName>
    </recommendedName>
</protein>
<dbReference type="PANTHER" id="PTHR12598">
    <property type="entry name" value="COPPER HOMEOSTASIS PROTEIN CUTC"/>
    <property type="match status" value="1"/>
</dbReference>
<evidence type="ECO:0000256" key="2">
    <source>
        <dbReference type="HAMAP-Rule" id="MF_00795"/>
    </source>
</evidence>
<comment type="similarity">
    <text evidence="1 2">Belongs to the CutC family.</text>
</comment>
<comment type="caution">
    <text evidence="3">The sequence shown here is derived from an EMBL/GenBank/DDBJ whole genome shotgun (WGS) entry which is preliminary data.</text>
</comment>
<evidence type="ECO:0000256" key="1">
    <source>
        <dbReference type="ARBA" id="ARBA00007768"/>
    </source>
</evidence>
<comment type="subcellular location">
    <subcellularLocation>
        <location evidence="2">Cytoplasm</location>
    </subcellularLocation>
</comment>
<comment type="caution">
    <text evidence="2">Once thought to be involved in copper homeostasis, experiments in E.coli have shown this is not the case.</text>
</comment>
<reference evidence="4" key="1">
    <citation type="journal article" date="2019" name="Int. J. Syst. Evol. Microbiol.">
        <title>The Global Catalogue of Microorganisms (GCM) 10K type strain sequencing project: providing services to taxonomists for standard genome sequencing and annotation.</title>
        <authorList>
            <consortium name="The Broad Institute Genomics Platform"/>
            <consortium name="The Broad Institute Genome Sequencing Center for Infectious Disease"/>
            <person name="Wu L."/>
            <person name="Ma J."/>
        </authorList>
    </citation>
    <scope>NUCLEOTIDE SEQUENCE [LARGE SCALE GENOMIC DNA]</scope>
    <source>
        <strain evidence="4">CGMCC 1.12479</strain>
    </source>
</reference>